<dbReference type="AlphaFoldDB" id="A0A0P0AJC9"/>
<gene>
    <name evidence="1" type="ORF">CCBH4851_00251</name>
</gene>
<proteinExistence type="predicted"/>
<dbReference type="PATRIC" id="fig|287.2965.peg.5331"/>
<accession>A0A0P0AJC9</accession>
<reference evidence="1" key="1">
    <citation type="submission" date="2015-08" db="EMBL/GenBank/DDBJ databases">
        <title>Pseudomonas aeruginosa strain CCBH4851 chromosome region.</title>
        <authorList>
            <person name="Silveira M.C."/>
            <person name="Carvalho-Assef A.P.D."/>
            <person name="Albano R.M."/>
        </authorList>
    </citation>
    <scope>NUCLEOTIDE SEQUENCE</scope>
    <source>
        <strain evidence="1">CCBH4851</strain>
    </source>
</reference>
<organism evidence="1">
    <name type="scientific">Pseudomonas aeruginosa</name>
    <dbReference type="NCBI Taxonomy" id="287"/>
    <lineage>
        <taxon>Bacteria</taxon>
        <taxon>Pseudomonadati</taxon>
        <taxon>Pseudomonadota</taxon>
        <taxon>Gammaproteobacteria</taxon>
        <taxon>Pseudomonadales</taxon>
        <taxon>Pseudomonadaceae</taxon>
        <taxon>Pseudomonas</taxon>
    </lineage>
</organism>
<evidence type="ECO:0008006" key="2">
    <source>
        <dbReference type="Google" id="ProtNLM"/>
    </source>
</evidence>
<protein>
    <recommendedName>
        <fullName evidence="2">Host nuclease inhibitor protein</fullName>
    </recommendedName>
</protein>
<name>A0A0P0AJC9_PSEAI</name>
<dbReference type="RefSeq" id="WP_025981565.1">
    <property type="nucleotide sequence ID" value="NZ_CBDDSE010000001.1"/>
</dbReference>
<evidence type="ECO:0000313" key="1">
    <source>
        <dbReference type="EMBL" id="ALI58954.1"/>
    </source>
</evidence>
<dbReference type="EMBL" id="KT454971">
    <property type="protein sequence ID" value="ALI58954.1"/>
    <property type="molecule type" value="Genomic_DNA"/>
</dbReference>
<sequence length="131" mass="14265">MAEEINIDTIMSQAQVFASAWSLVGGTFDDGHAIENAEEAKAELREMLEDFCSNTDLQHVAELLVSWHQKGIGNIDQVLSAPPGMEIHLGDDPIVLSGSRAEGFRMGLQVARFWLGELPLSLGTNEPADED</sequence>